<feature type="binding site" evidence="9">
    <location>
        <position position="69"/>
    </location>
    <ligand>
        <name>Zn(2+)</name>
        <dbReference type="ChEBI" id="CHEBI:29105"/>
        <label>1</label>
    </ligand>
</feature>
<feature type="binding site" evidence="9">
    <location>
        <position position="231"/>
    </location>
    <ligand>
        <name>Zn(2+)</name>
        <dbReference type="ChEBI" id="CHEBI:29105"/>
        <label>3</label>
    </ligand>
</feature>
<comment type="cofactor">
    <cofactor evidence="9">
        <name>Zn(2+)</name>
        <dbReference type="ChEBI" id="CHEBI:29105"/>
    </cofactor>
    <text evidence="9">Binds 3 Zn(2+) ions.</text>
</comment>
<dbReference type="RefSeq" id="WP_167605667.1">
    <property type="nucleotide sequence ID" value="NZ_SOYS01000001.1"/>
</dbReference>
<keyword evidence="2 9" id="KW-0540">Nuclease</keyword>
<dbReference type="SUPFAM" id="SSF51658">
    <property type="entry name" value="Xylose isomerase-like"/>
    <property type="match status" value="1"/>
</dbReference>
<comment type="caution">
    <text evidence="11">The sequence shown here is derived from an EMBL/GenBank/DDBJ whole genome shotgun (WGS) entry which is preliminary data.</text>
</comment>
<feature type="binding site" evidence="9">
    <location>
        <position position="145"/>
    </location>
    <ligand>
        <name>Zn(2+)</name>
        <dbReference type="ChEBI" id="CHEBI:29105"/>
        <label>1</label>
    </ligand>
</feature>
<keyword evidence="12" id="KW-1185">Reference proteome</keyword>
<evidence type="ECO:0000256" key="9">
    <source>
        <dbReference type="HAMAP-Rule" id="MF_00152"/>
    </source>
</evidence>
<dbReference type="InterPro" id="IPR018246">
    <property type="entry name" value="AP_endonuc_F2_Zn_BS"/>
</dbReference>
<dbReference type="Proteomes" id="UP000697927">
    <property type="component" value="Unassembled WGS sequence"/>
</dbReference>
<evidence type="ECO:0000313" key="11">
    <source>
        <dbReference type="EMBL" id="NIY46102.1"/>
    </source>
</evidence>
<protein>
    <recommendedName>
        <fullName evidence="9">Probable endonuclease 4</fullName>
        <ecNumber evidence="9">3.1.21.2</ecNumber>
    </recommendedName>
    <alternativeName>
        <fullName evidence="9">Endodeoxyribonuclease IV</fullName>
    </alternativeName>
    <alternativeName>
        <fullName evidence="9">Endonuclease IV</fullName>
    </alternativeName>
</protein>
<feature type="binding site" evidence="9">
    <location>
        <position position="109"/>
    </location>
    <ligand>
        <name>Zn(2+)</name>
        <dbReference type="ChEBI" id="CHEBI:29105"/>
        <label>1</label>
    </ligand>
</feature>
<dbReference type="Gene3D" id="3.20.20.150">
    <property type="entry name" value="Divalent-metal-dependent TIM barrel enzymes"/>
    <property type="match status" value="1"/>
</dbReference>
<proteinExistence type="inferred from homology"/>
<keyword evidence="6 9" id="KW-0378">Hydrolase</keyword>
<feature type="binding site" evidence="9">
    <location>
        <position position="229"/>
    </location>
    <ligand>
        <name>Zn(2+)</name>
        <dbReference type="ChEBI" id="CHEBI:29105"/>
        <label>3</label>
    </ligand>
</feature>
<dbReference type="EMBL" id="SOYS01000001">
    <property type="protein sequence ID" value="NIY46102.1"/>
    <property type="molecule type" value="Genomic_DNA"/>
</dbReference>
<reference evidence="11 12" key="1">
    <citation type="journal article" date="2020" name="Microorganisms">
        <title>Polyphasic Characterisation of Cedecea colo sp. nov., a New Enteric Bacterium Isolated from the Koala Hindgut.</title>
        <authorList>
            <person name="Boath J.M."/>
            <person name="Dakhal S."/>
            <person name="Van T.T.H."/>
            <person name="Moore R.J."/>
            <person name="Dekiwadia C."/>
            <person name="Macreadie I.G."/>
        </authorList>
    </citation>
    <scope>NUCLEOTIDE SEQUENCE [LARGE SCALE GENOMIC DNA]</scope>
    <source>
        <strain evidence="11 12">ZA</strain>
    </source>
</reference>
<evidence type="ECO:0000256" key="3">
    <source>
        <dbReference type="ARBA" id="ARBA00022723"/>
    </source>
</evidence>
<evidence type="ECO:0000256" key="8">
    <source>
        <dbReference type="ARBA" id="ARBA00023204"/>
    </source>
</evidence>
<keyword evidence="3 9" id="KW-0479">Metal-binding</keyword>
<feature type="binding site" evidence="9">
    <location>
        <position position="261"/>
    </location>
    <ligand>
        <name>Zn(2+)</name>
        <dbReference type="ChEBI" id="CHEBI:29105"/>
        <label>2</label>
    </ligand>
</feature>
<sequence length="285" mass="31679">MKFIGAHVSASGGLENAAIRAHELEATAFALFTKNQRQWRAAPLTDDIISNFKRACEKYNYGPGQILPHDSFLINLGHPDEDALEKSRKAFIDELQRCEQLGLTLLNFHPGSHLKQISEDECLAKIAQSINIALDKTQGVTAVIENTAGQGSNLGFRFEHLAAIIDGVEDKSRVGVCIDTCHAFAAGYDLRTVADCEKTFDEFEKIVGFEYLRGMHLNDAKSTFASRVDRHHSLGKGNIGHTPFSWIMRDSRFDGIPLILETINPDIWAEEIAWLKAQQDQQAVA</sequence>
<evidence type="ECO:0000259" key="10">
    <source>
        <dbReference type="Pfam" id="PF01261"/>
    </source>
</evidence>
<keyword evidence="8 9" id="KW-0234">DNA repair</keyword>
<dbReference type="InterPro" id="IPR013022">
    <property type="entry name" value="Xyl_isomerase-like_TIM-brl"/>
</dbReference>
<evidence type="ECO:0000256" key="5">
    <source>
        <dbReference type="ARBA" id="ARBA00022763"/>
    </source>
</evidence>
<evidence type="ECO:0000256" key="4">
    <source>
        <dbReference type="ARBA" id="ARBA00022759"/>
    </source>
</evidence>
<evidence type="ECO:0000256" key="7">
    <source>
        <dbReference type="ARBA" id="ARBA00022833"/>
    </source>
</evidence>
<dbReference type="Pfam" id="PF01261">
    <property type="entry name" value="AP_endonuc_2"/>
    <property type="match status" value="1"/>
</dbReference>
<dbReference type="PANTHER" id="PTHR21445">
    <property type="entry name" value="ENDONUCLEASE IV ENDODEOXYRIBONUCLEASE IV"/>
    <property type="match status" value="1"/>
</dbReference>
<evidence type="ECO:0000256" key="1">
    <source>
        <dbReference type="ARBA" id="ARBA00005340"/>
    </source>
</evidence>
<keyword evidence="4 9" id="KW-0255">Endonuclease</keyword>
<dbReference type="PROSITE" id="PS00731">
    <property type="entry name" value="AP_NUCLEASE_F2_3"/>
    <property type="match status" value="1"/>
</dbReference>
<feature type="binding site" evidence="9">
    <location>
        <position position="179"/>
    </location>
    <ligand>
        <name>Zn(2+)</name>
        <dbReference type="ChEBI" id="CHEBI:29105"/>
        <label>2</label>
    </ligand>
</feature>
<dbReference type="InterPro" id="IPR001719">
    <property type="entry name" value="AP_endonuc_2"/>
</dbReference>
<evidence type="ECO:0000256" key="2">
    <source>
        <dbReference type="ARBA" id="ARBA00022722"/>
    </source>
</evidence>
<dbReference type="PROSITE" id="PS00730">
    <property type="entry name" value="AP_NUCLEASE_F2_2"/>
    <property type="match status" value="1"/>
</dbReference>
<comment type="catalytic activity">
    <reaction evidence="9">
        <text>Endonucleolytic cleavage to 5'-phosphooligonucleotide end-products.</text>
        <dbReference type="EC" id="3.1.21.2"/>
    </reaction>
</comment>
<comment type="similarity">
    <text evidence="1 9">Belongs to the AP endonuclease 2 family.</text>
</comment>
<keyword evidence="5 9" id="KW-0227">DNA damage</keyword>
<comment type="function">
    <text evidence="9">Endonuclease IV plays a role in DNA repair. It cleaves phosphodiester bonds at apurinic or apyrimidinic (AP) sites, generating a 3'-hydroxyl group and a 5'-terminal sugar phosphate.</text>
</comment>
<dbReference type="HAMAP" id="MF_00152">
    <property type="entry name" value="Nfo"/>
    <property type="match status" value="1"/>
</dbReference>
<dbReference type="NCBIfam" id="TIGR00587">
    <property type="entry name" value="nfo"/>
    <property type="match status" value="1"/>
</dbReference>
<feature type="domain" description="Xylose isomerase-like TIM barrel" evidence="10">
    <location>
        <begin position="21"/>
        <end position="277"/>
    </location>
</feature>
<feature type="binding site" evidence="9">
    <location>
        <position position="182"/>
    </location>
    <ligand>
        <name>Zn(2+)</name>
        <dbReference type="ChEBI" id="CHEBI:29105"/>
        <label>3</label>
    </ligand>
</feature>
<accession>A0ABX0VIZ2</accession>
<dbReference type="NCBIfam" id="NF002199">
    <property type="entry name" value="PRK01060.1-4"/>
    <property type="match status" value="1"/>
</dbReference>
<feature type="binding site" evidence="9">
    <location>
        <position position="216"/>
    </location>
    <ligand>
        <name>Zn(2+)</name>
        <dbReference type="ChEBI" id="CHEBI:29105"/>
        <label>2</label>
    </ligand>
</feature>
<dbReference type="PROSITE" id="PS51432">
    <property type="entry name" value="AP_NUCLEASE_F2_4"/>
    <property type="match status" value="1"/>
</dbReference>
<evidence type="ECO:0000256" key="6">
    <source>
        <dbReference type="ARBA" id="ARBA00022801"/>
    </source>
</evidence>
<dbReference type="GO" id="GO:0008833">
    <property type="term" value="F:deoxyribonuclease IV (phage-T4-induced) activity"/>
    <property type="evidence" value="ECO:0007669"/>
    <property type="project" value="UniProtKB-EC"/>
</dbReference>
<dbReference type="SMART" id="SM00518">
    <property type="entry name" value="AP2Ec"/>
    <property type="match status" value="1"/>
</dbReference>
<feature type="binding site" evidence="9">
    <location>
        <position position="145"/>
    </location>
    <ligand>
        <name>Zn(2+)</name>
        <dbReference type="ChEBI" id="CHEBI:29105"/>
        <label>2</label>
    </ligand>
</feature>
<gene>
    <name evidence="9" type="primary">nfo</name>
    <name evidence="11" type="ORF">E2L00_00820</name>
</gene>
<name>A0ABX0VIZ2_9ENTR</name>
<dbReference type="InterPro" id="IPR036237">
    <property type="entry name" value="Xyl_isomerase-like_sf"/>
</dbReference>
<organism evidence="11 12">
    <name type="scientific">Cedecea colo</name>
    <dbReference type="NCBI Taxonomy" id="2552946"/>
    <lineage>
        <taxon>Bacteria</taxon>
        <taxon>Pseudomonadati</taxon>
        <taxon>Pseudomonadota</taxon>
        <taxon>Gammaproteobacteria</taxon>
        <taxon>Enterobacterales</taxon>
        <taxon>Enterobacteriaceae</taxon>
        <taxon>Cedecea</taxon>
    </lineage>
</organism>
<dbReference type="EC" id="3.1.21.2" evidence="9"/>
<dbReference type="CDD" id="cd00019">
    <property type="entry name" value="AP2Ec"/>
    <property type="match status" value="1"/>
</dbReference>
<keyword evidence="7 9" id="KW-0862">Zinc</keyword>
<dbReference type="PANTHER" id="PTHR21445:SF0">
    <property type="entry name" value="APURINIC-APYRIMIDINIC ENDONUCLEASE"/>
    <property type="match status" value="1"/>
</dbReference>
<evidence type="ECO:0000313" key="12">
    <source>
        <dbReference type="Proteomes" id="UP000697927"/>
    </source>
</evidence>